<sequence length="278" mass="31250">MNHKPRPESVVVVSVNFMWCSPSRPPPPLSVSRPHALCIYTRQPFDVVAWVPVDKRSLHQLDLRMRWWGSGDVNNHQLPSHLPCTARATDATAAPHTPTVGERQSVLPQPIKSPQDHSGPLEGWQLPGAISEQDQCWMGGNGRATSGHLAFSLWALRHVTALPLDRIRMQDIALPLMDLLSRKRDTLQRSTLLGLLLALKFHLHSSNTQVHLQSLRATTQRVEVETERRGDWRWKSKQHAKVFDLIIHLNGSGRILSAPCGYQSSGRYTEHSSRPSPT</sequence>
<comment type="caution">
    <text evidence="2">The sequence shown here is derived from an EMBL/GenBank/DDBJ whole genome shotgun (WGS) entry which is preliminary data.</text>
</comment>
<organism evidence="2 3">
    <name type="scientific">Liparis tanakae</name>
    <name type="common">Tanaka's snailfish</name>
    <dbReference type="NCBI Taxonomy" id="230148"/>
    <lineage>
        <taxon>Eukaryota</taxon>
        <taxon>Metazoa</taxon>
        <taxon>Chordata</taxon>
        <taxon>Craniata</taxon>
        <taxon>Vertebrata</taxon>
        <taxon>Euteleostomi</taxon>
        <taxon>Actinopterygii</taxon>
        <taxon>Neopterygii</taxon>
        <taxon>Teleostei</taxon>
        <taxon>Neoteleostei</taxon>
        <taxon>Acanthomorphata</taxon>
        <taxon>Eupercaria</taxon>
        <taxon>Perciformes</taxon>
        <taxon>Cottioidei</taxon>
        <taxon>Cottales</taxon>
        <taxon>Liparidae</taxon>
        <taxon>Liparis</taxon>
    </lineage>
</organism>
<proteinExistence type="predicted"/>
<dbReference type="AlphaFoldDB" id="A0A4Z2I4J4"/>
<accession>A0A4Z2I4J4</accession>
<keyword evidence="3" id="KW-1185">Reference proteome</keyword>
<evidence type="ECO:0000256" key="1">
    <source>
        <dbReference type="SAM" id="MobiDB-lite"/>
    </source>
</evidence>
<dbReference type="Proteomes" id="UP000314294">
    <property type="component" value="Unassembled WGS sequence"/>
</dbReference>
<dbReference type="EMBL" id="SRLO01000134">
    <property type="protein sequence ID" value="TNN72691.1"/>
    <property type="molecule type" value="Genomic_DNA"/>
</dbReference>
<protein>
    <submittedName>
        <fullName evidence="2">Uncharacterized protein</fullName>
    </submittedName>
</protein>
<evidence type="ECO:0000313" key="3">
    <source>
        <dbReference type="Proteomes" id="UP000314294"/>
    </source>
</evidence>
<feature type="region of interest" description="Disordered" evidence="1">
    <location>
        <begin position="92"/>
        <end position="118"/>
    </location>
</feature>
<name>A0A4Z2I4J4_9TELE</name>
<evidence type="ECO:0000313" key="2">
    <source>
        <dbReference type="EMBL" id="TNN72691.1"/>
    </source>
</evidence>
<gene>
    <name evidence="2" type="ORF">EYF80_017140</name>
</gene>
<reference evidence="2 3" key="1">
    <citation type="submission" date="2019-03" db="EMBL/GenBank/DDBJ databases">
        <title>First draft genome of Liparis tanakae, snailfish: a comprehensive survey of snailfish specific genes.</title>
        <authorList>
            <person name="Kim W."/>
            <person name="Song I."/>
            <person name="Jeong J.-H."/>
            <person name="Kim D."/>
            <person name="Kim S."/>
            <person name="Ryu S."/>
            <person name="Song J.Y."/>
            <person name="Lee S.K."/>
        </authorList>
    </citation>
    <scope>NUCLEOTIDE SEQUENCE [LARGE SCALE GENOMIC DNA]</scope>
    <source>
        <tissue evidence="2">Muscle</tissue>
    </source>
</reference>